<keyword evidence="2" id="KW-0472">Membrane</keyword>
<protein>
    <submittedName>
        <fullName evidence="3">Uncharacterized protein</fullName>
    </submittedName>
</protein>
<keyword evidence="2" id="KW-0812">Transmembrane</keyword>
<name>A0A4P9ZSM3_9FUNG</name>
<proteinExistence type="predicted"/>
<evidence type="ECO:0000256" key="1">
    <source>
        <dbReference type="SAM" id="MobiDB-lite"/>
    </source>
</evidence>
<evidence type="ECO:0000313" key="3">
    <source>
        <dbReference type="EMBL" id="RKP35480.1"/>
    </source>
</evidence>
<gene>
    <name evidence="3" type="ORF">BJ085DRAFT_29474</name>
</gene>
<dbReference type="EMBL" id="ML002860">
    <property type="protein sequence ID" value="RKP35480.1"/>
    <property type="molecule type" value="Genomic_DNA"/>
</dbReference>
<keyword evidence="4" id="KW-1185">Reference proteome</keyword>
<evidence type="ECO:0000313" key="4">
    <source>
        <dbReference type="Proteomes" id="UP000268162"/>
    </source>
</evidence>
<keyword evidence="2" id="KW-1133">Transmembrane helix</keyword>
<evidence type="ECO:0000256" key="2">
    <source>
        <dbReference type="SAM" id="Phobius"/>
    </source>
</evidence>
<accession>A0A4P9ZSM3</accession>
<dbReference type="AlphaFoldDB" id="A0A4P9ZSM3"/>
<feature type="region of interest" description="Disordered" evidence="1">
    <location>
        <begin position="35"/>
        <end position="110"/>
    </location>
</feature>
<feature type="compositionally biased region" description="Basic and acidic residues" evidence="1">
    <location>
        <begin position="99"/>
        <end position="110"/>
    </location>
</feature>
<organism evidence="3 4">
    <name type="scientific">Dimargaris cristalligena</name>
    <dbReference type="NCBI Taxonomy" id="215637"/>
    <lineage>
        <taxon>Eukaryota</taxon>
        <taxon>Fungi</taxon>
        <taxon>Fungi incertae sedis</taxon>
        <taxon>Zoopagomycota</taxon>
        <taxon>Kickxellomycotina</taxon>
        <taxon>Dimargaritomycetes</taxon>
        <taxon>Dimargaritales</taxon>
        <taxon>Dimargaritaceae</taxon>
        <taxon>Dimargaris</taxon>
    </lineage>
</organism>
<dbReference type="Proteomes" id="UP000268162">
    <property type="component" value="Unassembled WGS sequence"/>
</dbReference>
<sequence length="187" mass="20989">MRVSHGLLAYIVFGSAIVVPLWALAMSFPNEADNAPKINDPKPEVFAKVPSPQQNTDNPPQDDISPLFPDDDDDDVFPYTTDISSQSGRLVTGSLGKSSNRDRYSESEQCRDLTNPTVKEYSRHGMSYLRSTFRTIIHPSAYLRHDTPVIDVKHSLNMNMSKYTPVTNGYSEIKVELCYDRTKVTEG</sequence>
<reference evidence="4" key="1">
    <citation type="journal article" date="2018" name="Nat. Microbiol.">
        <title>Leveraging single-cell genomics to expand the fungal tree of life.</title>
        <authorList>
            <person name="Ahrendt S.R."/>
            <person name="Quandt C.A."/>
            <person name="Ciobanu D."/>
            <person name="Clum A."/>
            <person name="Salamov A."/>
            <person name="Andreopoulos B."/>
            <person name="Cheng J.F."/>
            <person name="Woyke T."/>
            <person name="Pelin A."/>
            <person name="Henrissat B."/>
            <person name="Reynolds N.K."/>
            <person name="Benny G.L."/>
            <person name="Smith M.E."/>
            <person name="James T.Y."/>
            <person name="Grigoriev I.V."/>
        </authorList>
    </citation>
    <scope>NUCLEOTIDE SEQUENCE [LARGE SCALE GENOMIC DNA]</scope>
    <source>
        <strain evidence="4">RSA 468</strain>
    </source>
</reference>
<feature type="transmembrane region" description="Helical" evidence="2">
    <location>
        <begin position="7"/>
        <end position="28"/>
    </location>
</feature>